<name>A0ACC5Y0N6_9TELE</name>
<protein>
    <submittedName>
        <fullName evidence="1">Uncharacterized protein</fullName>
    </submittedName>
</protein>
<comment type="caution">
    <text evidence="1">The sequence shown here is derived from an EMBL/GenBank/DDBJ whole genome shotgun (WGS) entry which is preliminary data.</text>
</comment>
<keyword evidence="2" id="KW-1185">Reference proteome</keyword>
<evidence type="ECO:0000313" key="2">
    <source>
        <dbReference type="Proteomes" id="UP000830395"/>
    </source>
</evidence>
<sequence>MSSVAGRLAPAMRCAVFTTRRRAFLSDAEKFPYQTVIQLGEIVGITPGYELVHLVPVCCLITVTDESHNCGVSCELYDAIALVFCNAVMSQS</sequence>
<dbReference type="EMBL" id="CM040976">
    <property type="protein sequence ID" value="MCJ8729177.1"/>
    <property type="molecule type" value="Genomic_DNA"/>
</dbReference>
<dbReference type="Proteomes" id="UP000830395">
    <property type="component" value="Chromosome 2"/>
</dbReference>
<reference evidence="1" key="1">
    <citation type="submission" date="2020-02" db="EMBL/GenBank/DDBJ databases">
        <title>Genome sequencing of the panga catfish, Pangasius djambal.</title>
        <authorList>
            <person name="Wen M."/>
            <person name="Zahm M."/>
            <person name="Roques C."/>
            <person name="Cabau C."/>
            <person name="Klopp C."/>
            <person name="Donnadieu C."/>
            <person name="Jouanno E."/>
            <person name="Avarre J.-C."/>
            <person name="Campet M."/>
            <person name="Ha T."/>
            <person name="Dugue R."/>
            <person name="Lampietro C."/>
            <person name="Louis A."/>
            <person name="Herpin A."/>
            <person name="Echchiki A."/>
            <person name="Berthelot C."/>
            <person name="Parey E."/>
            <person name="Roest-Crollius H."/>
            <person name="Braasch I."/>
            <person name="Postlethwait J.H."/>
            <person name="Bobe J."/>
            <person name="Montfort J."/>
            <person name="Bouchez O."/>
            <person name="Begum T."/>
            <person name="Schartl M."/>
            <person name="Gustiano R."/>
            <person name="Guiguen Y."/>
        </authorList>
    </citation>
    <scope>NUCLEOTIDE SEQUENCE</scope>
    <source>
        <strain evidence="1">Pdj_M5554</strain>
    </source>
</reference>
<accession>A0ACC5Y0N6</accession>
<organism evidence="1 2">
    <name type="scientific">Pangasius djambal</name>
    <dbReference type="NCBI Taxonomy" id="1691987"/>
    <lineage>
        <taxon>Eukaryota</taxon>
        <taxon>Metazoa</taxon>
        <taxon>Chordata</taxon>
        <taxon>Craniata</taxon>
        <taxon>Vertebrata</taxon>
        <taxon>Euteleostomi</taxon>
        <taxon>Actinopterygii</taxon>
        <taxon>Neopterygii</taxon>
        <taxon>Teleostei</taxon>
        <taxon>Ostariophysi</taxon>
        <taxon>Siluriformes</taxon>
        <taxon>Pangasiidae</taxon>
        <taxon>Pangasius</taxon>
    </lineage>
</organism>
<evidence type="ECO:0000313" key="1">
    <source>
        <dbReference type="EMBL" id="MCJ8729177.1"/>
    </source>
</evidence>
<gene>
    <name evidence="1" type="ORF">PDJAM_G00103080</name>
</gene>
<proteinExistence type="predicted"/>